<keyword evidence="5 10" id="KW-0456">Lyase</keyword>
<dbReference type="UniPathway" id="UPA00245"/>
<dbReference type="GO" id="GO:0004359">
    <property type="term" value="F:glutaminase activity"/>
    <property type="evidence" value="ECO:0007669"/>
    <property type="project" value="UniProtKB-UniRule"/>
</dbReference>
<dbReference type="GO" id="GO:0006543">
    <property type="term" value="P:L-glutamine catabolic process"/>
    <property type="evidence" value="ECO:0007669"/>
    <property type="project" value="UniProtKB-UniRule"/>
</dbReference>
<comment type="pathway">
    <text evidence="10">Cofactor biosynthesis; pyridoxal 5'-phosphate biosynthesis.</text>
</comment>
<dbReference type="InterPro" id="IPR021196">
    <property type="entry name" value="PdxT/SNO_CS"/>
</dbReference>
<evidence type="ECO:0000256" key="3">
    <source>
        <dbReference type="ARBA" id="ARBA00022898"/>
    </source>
</evidence>
<dbReference type="CDD" id="cd01749">
    <property type="entry name" value="GATase1_PB"/>
    <property type="match status" value="1"/>
</dbReference>
<feature type="active site" description="Nucleophile" evidence="10 11">
    <location>
        <position position="79"/>
    </location>
</feature>
<dbReference type="STRING" id="1765683.B2M26_14530"/>
<feature type="active site" description="Charge relay system" evidence="10 11">
    <location>
        <position position="171"/>
    </location>
</feature>
<dbReference type="PANTHER" id="PTHR31559">
    <property type="entry name" value="PYRIDOXAL 5'-PHOSPHATE SYNTHASE SUBUNIT SNO"/>
    <property type="match status" value="1"/>
</dbReference>
<feature type="binding site" evidence="10 12">
    <location>
        <begin position="135"/>
        <end position="136"/>
    </location>
    <ligand>
        <name>L-glutamine</name>
        <dbReference type="ChEBI" id="CHEBI:58359"/>
    </ligand>
</feature>
<comment type="function">
    <text evidence="8 10">Catalyzes the hydrolysis of glutamine to glutamate and ammonia as part of the biosynthesis of pyridoxal 5'-phosphate. The resulting ammonia molecule is channeled to the active site of PdxS.</text>
</comment>
<dbReference type="OrthoDB" id="9810320at2"/>
<dbReference type="SUPFAM" id="SSF52317">
    <property type="entry name" value="Class I glutamine amidotransferase-like"/>
    <property type="match status" value="1"/>
</dbReference>
<dbReference type="GO" id="GO:0036381">
    <property type="term" value="F:pyridoxal 5'-phosphate synthase (glutamine hydrolysing) activity"/>
    <property type="evidence" value="ECO:0007669"/>
    <property type="project" value="UniProtKB-UniRule"/>
</dbReference>
<dbReference type="PROSITE" id="PS51273">
    <property type="entry name" value="GATASE_TYPE_1"/>
    <property type="match status" value="1"/>
</dbReference>
<keyword evidence="16" id="KW-1185">Reference proteome</keyword>
<dbReference type="EMBL" id="LSUQ01000005">
    <property type="protein sequence ID" value="OAG94883.1"/>
    <property type="molecule type" value="Genomic_DNA"/>
</dbReference>
<dbReference type="GO" id="GO:0016740">
    <property type="term" value="F:transferase activity"/>
    <property type="evidence" value="ECO:0007669"/>
    <property type="project" value="UniProtKB-KW"/>
</dbReference>
<dbReference type="AlphaFoldDB" id="A0A162UNT3"/>
<evidence type="ECO:0000313" key="16">
    <source>
        <dbReference type="Proteomes" id="UP000190229"/>
    </source>
</evidence>
<evidence type="ECO:0000256" key="6">
    <source>
        <dbReference type="ARBA" id="ARBA00047992"/>
    </source>
</evidence>
<dbReference type="PROSITE" id="PS01236">
    <property type="entry name" value="PDXT_SNO_1"/>
    <property type="match status" value="1"/>
</dbReference>
<keyword evidence="4 10" id="KW-0315">Glutamine amidotransferase</keyword>
<comment type="caution">
    <text evidence="14">The sequence shown here is derived from an EMBL/GenBank/DDBJ whole genome shotgun (WGS) entry which is preliminary data.</text>
</comment>
<dbReference type="PANTHER" id="PTHR31559:SF0">
    <property type="entry name" value="PYRIDOXAL 5'-PHOSPHATE SYNTHASE SUBUNIT SNO1-RELATED"/>
    <property type="match status" value="1"/>
</dbReference>
<feature type="binding site" evidence="10 12">
    <location>
        <position position="106"/>
    </location>
    <ligand>
        <name>L-glutamine</name>
        <dbReference type="ChEBI" id="CHEBI:58359"/>
    </ligand>
</feature>
<dbReference type="NCBIfam" id="TIGR03800">
    <property type="entry name" value="PLP_synth_Pdx2"/>
    <property type="match status" value="1"/>
</dbReference>
<evidence type="ECO:0000256" key="10">
    <source>
        <dbReference type="HAMAP-Rule" id="MF_01615"/>
    </source>
</evidence>
<evidence type="ECO:0000256" key="12">
    <source>
        <dbReference type="PIRSR" id="PIRSR005639-2"/>
    </source>
</evidence>
<reference evidence="13 15" key="1">
    <citation type="submission" date="2016-02" db="EMBL/GenBank/DDBJ databases">
        <title>Draft genome sequence of Acidibacillus ferrooxidans SLC66.</title>
        <authorList>
            <person name="Oliveira G."/>
            <person name="Nancucheo I."/>
            <person name="Dall'Agnol H."/>
            <person name="Johnson B."/>
            <person name="Oliveira R."/>
            <person name="Nunes G.L."/>
            <person name="Tzotzos G."/>
            <person name="Orellana S.C."/>
            <person name="Salim A.C."/>
            <person name="Araujo F.M."/>
        </authorList>
    </citation>
    <scope>NUCLEOTIDE SEQUENCE [LARGE SCALE GENOMIC DNA]</scope>
    <source>
        <strain evidence="13 15">SLC66</strain>
    </source>
</reference>
<dbReference type="Proteomes" id="UP000190229">
    <property type="component" value="Unassembled WGS sequence"/>
</dbReference>
<evidence type="ECO:0000256" key="4">
    <source>
        <dbReference type="ARBA" id="ARBA00022962"/>
    </source>
</evidence>
<comment type="catalytic activity">
    <reaction evidence="7 10">
        <text>L-glutamine + H2O = L-glutamate + NH4(+)</text>
        <dbReference type="Rhea" id="RHEA:15889"/>
        <dbReference type="ChEBI" id="CHEBI:15377"/>
        <dbReference type="ChEBI" id="CHEBI:28938"/>
        <dbReference type="ChEBI" id="CHEBI:29985"/>
        <dbReference type="ChEBI" id="CHEBI:58359"/>
        <dbReference type="EC" id="3.5.1.2"/>
    </reaction>
</comment>
<sequence>MERVGVLNVQGAVREHADHLRRVGSEVVLVKHPEDLQVIDGLIIPGGESTTIGKLIRKYELYDGIRERIEDGMPVFGTCAGLILLAKKIEGSDEAHLAVMDTVVDRNSFGRQRESFEANLPISEIDGEAFPCVFIRAPHIVSAGSDVSVLATYGEKIVAARQGNRLATAFHPELSDDLRMHAYFLDMVRGSSQPD</sequence>
<proteinExistence type="inferred from homology"/>
<dbReference type="FunFam" id="3.40.50.880:FF:000010">
    <property type="entry name" value="uncharacterized protein LOC100176842 isoform X2"/>
    <property type="match status" value="1"/>
</dbReference>
<organism evidence="14 16">
    <name type="scientific">Ferroacidibacillus organovorans</name>
    <dbReference type="NCBI Taxonomy" id="1765683"/>
    <lineage>
        <taxon>Bacteria</taxon>
        <taxon>Bacillati</taxon>
        <taxon>Bacillota</taxon>
        <taxon>Bacilli</taxon>
        <taxon>Bacillales</taxon>
        <taxon>Alicyclobacillaceae</taxon>
        <taxon>Ferroacidibacillus</taxon>
    </lineage>
</organism>
<dbReference type="EC" id="3.5.1.2" evidence="10"/>
<keyword evidence="13" id="KW-0808">Transferase</keyword>
<comment type="catalytic activity">
    <reaction evidence="6 10">
        <text>aldehydo-D-ribose 5-phosphate + D-glyceraldehyde 3-phosphate + L-glutamine = pyridoxal 5'-phosphate + L-glutamate + phosphate + 3 H2O + H(+)</text>
        <dbReference type="Rhea" id="RHEA:31507"/>
        <dbReference type="ChEBI" id="CHEBI:15377"/>
        <dbReference type="ChEBI" id="CHEBI:15378"/>
        <dbReference type="ChEBI" id="CHEBI:29985"/>
        <dbReference type="ChEBI" id="CHEBI:43474"/>
        <dbReference type="ChEBI" id="CHEBI:58273"/>
        <dbReference type="ChEBI" id="CHEBI:58359"/>
        <dbReference type="ChEBI" id="CHEBI:59776"/>
        <dbReference type="ChEBI" id="CHEBI:597326"/>
        <dbReference type="EC" id="4.3.3.6"/>
    </reaction>
</comment>
<evidence type="ECO:0000313" key="15">
    <source>
        <dbReference type="Proteomes" id="UP000077421"/>
    </source>
</evidence>
<dbReference type="PROSITE" id="PS51130">
    <property type="entry name" value="PDXT_SNO_2"/>
    <property type="match status" value="1"/>
</dbReference>
<reference evidence="14 16" key="2">
    <citation type="submission" date="2017-02" db="EMBL/GenBank/DDBJ databases">
        <title>Draft genome of Acidibacillus ferrooxidans Huett2.</title>
        <authorList>
            <person name="Schopf S."/>
        </authorList>
    </citation>
    <scope>NUCLEOTIDE SEQUENCE [LARGE SCALE GENOMIC DNA]</scope>
    <source>
        <strain evidence="14 16">Huett2</strain>
    </source>
</reference>
<dbReference type="EMBL" id="MWPS01000046">
    <property type="protein sequence ID" value="OPG15062.1"/>
    <property type="molecule type" value="Genomic_DNA"/>
</dbReference>
<dbReference type="InterPro" id="IPR002161">
    <property type="entry name" value="PdxT/SNO"/>
</dbReference>
<dbReference type="GO" id="GO:1903600">
    <property type="term" value="C:glutaminase complex"/>
    <property type="evidence" value="ECO:0007669"/>
    <property type="project" value="TreeGrafter"/>
</dbReference>
<evidence type="ECO:0000256" key="2">
    <source>
        <dbReference type="ARBA" id="ARBA00022801"/>
    </source>
</evidence>
<evidence type="ECO:0000256" key="9">
    <source>
        <dbReference type="ARBA" id="ARBA00064749"/>
    </source>
</evidence>
<feature type="binding site" evidence="10 12">
    <location>
        <begin position="47"/>
        <end position="49"/>
    </location>
    <ligand>
        <name>L-glutamine</name>
        <dbReference type="ChEBI" id="CHEBI:58359"/>
    </ligand>
</feature>
<dbReference type="EC" id="4.3.3.6" evidence="10"/>
<dbReference type="GO" id="GO:0005829">
    <property type="term" value="C:cytosol"/>
    <property type="evidence" value="ECO:0007669"/>
    <property type="project" value="TreeGrafter"/>
</dbReference>
<dbReference type="InterPro" id="IPR029062">
    <property type="entry name" value="Class_I_gatase-like"/>
</dbReference>
<comment type="subunit">
    <text evidence="9 10">In the presence of PdxS, forms a dodecamer of heterodimers. Only shows activity in the heterodimer.</text>
</comment>
<evidence type="ECO:0000313" key="14">
    <source>
        <dbReference type="EMBL" id="OPG15062.1"/>
    </source>
</evidence>
<feature type="active site" description="Charge relay system" evidence="10 11">
    <location>
        <position position="173"/>
    </location>
</feature>
<evidence type="ECO:0000256" key="11">
    <source>
        <dbReference type="PIRSR" id="PIRSR005639-1"/>
    </source>
</evidence>
<dbReference type="PIRSF" id="PIRSF005639">
    <property type="entry name" value="Glut_amidoT_SNO"/>
    <property type="match status" value="1"/>
</dbReference>
<evidence type="ECO:0000256" key="1">
    <source>
        <dbReference type="ARBA" id="ARBA00008345"/>
    </source>
</evidence>
<name>A0A162UNT3_9BACL</name>
<comment type="similarity">
    <text evidence="1 10">Belongs to the glutaminase PdxT/SNO family.</text>
</comment>
<keyword evidence="3 10" id="KW-0663">Pyridoxal phosphate</keyword>
<dbReference type="GO" id="GO:0042823">
    <property type="term" value="P:pyridoxal phosphate biosynthetic process"/>
    <property type="evidence" value="ECO:0007669"/>
    <property type="project" value="UniProtKB-UniRule"/>
</dbReference>
<keyword evidence="2 10" id="KW-0378">Hydrolase</keyword>
<evidence type="ECO:0000313" key="13">
    <source>
        <dbReference type="EMBL" id="OAG94883.1"/>
    </source>
</evidence>
<protein>
    <recommendedName>
        <fullName evidence="10">Pyridoxal 5'-phosphate synthase subunit PdxT</fullName>
        <ecNumber evidence="10">4.3.3.6</ecNumber>
    </recommendedName>
    <alternativeName>
        <fullName evidence="10">Pdx2</fullName>
    </alternativeName>
    <alternativeName>
        <fullName evidence="10">Pyridoxal 5'-phosphate synthase glutaminase subunit</fullName>
        <ecNumber evidence="10">3.5.1.2</ecNumber>
    </alternativeName>
</protein>
<dbReference type="HAMAP" id="MF_01615">
    <property type="entry name" value="PdxT"/>
    <property type="match status" value="1"/>
</dbReference>
<evidence type="ECO:0000256" key="7">
    <source>
        <dbReference type="ARBA" id="ARBA00049534"/>
    </source>
</evidence>
<dbReference type="Pfam" id="PF01174">
    <property type="entry name" value="SNO"/>
    <property type="match status" value="1"/>
</dbReference>
<dbReference type="Gene3D" id="3.40.50.880">
    <property type="match status" value="1"/>
</dbReference>
<evidence type="ECO:0000256" key="8">
    <source>
        <dbReference type="ARBA" id="ARBA00054599"/>
    </source>
</evidence>
<evidence type="ECO:0000256" key="5">
    <source>
        <dbReference type="ARBA" id="ARBA00023239"/>
    </source>
</evidence>
<dbReference type="RefSeq" id="WP_067561386.1">
    <property type="nucleotide sequence ID" value="NZ_LSUQ01000005.1"/>
</dbReference>
<accession>A0A162UNT3</accession>
<dbReference type="Proteomes" id="UP000077421">
    <property type="component" value="Unassembled WGS sequence"/>
</dbReference>
<gene>
    <name evidence="10" type="primary">pdxT</name>
    <name evidence="13" type="ORF">AYW79_02475</name>
    <name evidence="14" type="ORF">B2M26_14530</name>
</gene>
<dbReference type="GO" id="GO:0008614">
    <property type="term" value="P:pyridoxine metabolic process"/>
    <property type="evidence" value="ECO:0007669"/>
    <property type="project" value="TreeGrafter"/>
</dbReference>